<reference evidence="13" key="1">
    <citation type="journal article" date="2011" name="J. Bacteriol.">
        <title>Genome sequences of eight morphologically diverse alphaproteobacteria.</title>
        <authorList>
            <consortium name="US DOE Joint Genome Institute"/>
            <person name="Brown P.J."/>
            <person name="Kysela D.T."/>
            <person name="Buechlein A."/>
            <person name="Hemmerich C."/>
            <person name="Brun Y.V."/>
        </authorList>
    </citation>
    <scope>NUCLEOTIDE SEQUENCE [LARGE SCALE GENOMIC DNA]</scope>
    <source>
        <strain evidence="13">ATCC 49814 / DSM 5838 / IFAM 1418</strain>
    </source>
</reference>
<dbReference type="RefSeq" id="WP_015826635.1">
    <property type="nucleotide sequence ID" value="NC_012982.1"/>
</dbReference>
<dbReference type="PROSITE" id="PS50989">
    <property type="entry name" value="COA_CT_CTER"/>
    <property type="match status" value="1"/>
</dbReference>
<dbReference type="SUPFAM" id="SSF52096">
    <property type="entry name" value="ClpP/crotonase"/>
    <property type="match status" value="1"/>
</dbReference>
<evidence type="ECO:0000259" key="11">
    <source>
        <dbReference type="PROSITE" id="PS50989"/>
    </source>
</evidence>
<evidence type="ECO:0000256" key="7">
    <source>
        <dbReference type="ARBA" id="ARBA00023098"/>
    </source>
</evidence>
<gene>
    <name evidence="10" type="primary">accA</name>
    <name evidence="12" type="ordered locus">Hbal_0791</name>
</gene>
<dbReference type="InterPro" id="IPR001095">
    <property type="entry name" value="Acetyl_CoA_COase_a_su"/>
</dbReference>
<keyword evidence="5 10" id="KW-0276">Fatty acid metabolism</keyword>
<keyword evidence="4 10" id="KW-0547">Nucleotide-binding</keyword>
<dbReference type="STRING" id="582402.Hbal_0791"/>
<keyword evidence="3 10" id="KW-0808">Transferase</keyword>
<dbReference type="OrthoDB" id="9808023at2"/>
<evidence type="ECO:0000256" key="5">
    <source>
        <dbReference type="ARBA" id="ARBA00022832"/>
    </source>
</evidence>
<evidence type="ECO:0000256" key="4">
    <source>
        <dbReference type="ARBA" id="ARBA00022741"/>
    </source>
</evidence>
<evidence type="ECO:0000256" key="1">
    <source>
        <dbReference type="ARBA" id="ARBA00004956"/>
    </source>
</evidence>
<dbReference type="NCBIfam" id="TIGR00513">
    <property type="entry name" value="accA"/>
    <property type="match status" value="1"/>
</dbReference>
<dbReference type="PANTHER" id="PTHR42853:SF3">
    <property type="entry name" value="ACETYL-COENZYME A CARBOXYLASE CARBOXYL TRANSFERASE SUBUNIT ALPHA, CHLOROPLASTIC"/>
    <property type="match status" value="1"/>
</dbReference>
<comment type="similarity">
    <text evidence="10">Belongs to the AccA family.</text>
</comment>
<evidence type="ECO:0000313" key="12">
    <source>
        <dbReference type="EMBL" id="ACT58485.1"/>
    </source>
</evidence>
<evidence type="ECO:0000256" key="9">
    <source>
        <dbReference type="ARBA" id="ARBA00049152"/>
    </source>
</evidence>
<comment type="subunit">
    <text evidence="10">Acetyl-CoA carboxylase is a heterohexamer composed of biotin carboxyl carrier protein (AccB), biotin carboxylase (AccC) and two subunits each of ACCase subunit alpha (AccA) and ACCase subunit beta (AccD).</text>
</comment>
<organism evidence="12 13">
    <name type="scientific">Hirschia baltica (strain ATCC 49814 / DSM 5838 / IFAM 1418)</name>
    <dbReference type="NCBI Taxonomy" id="582402"/>
    <lineage>
        <taxon>Bacteria</taxon>
        <taxon>Pseudomonadati</taxon>
        <taxon>Pseudomonadota</taxon>
        <taxon>Alphaproteobacteria</taxon>
        <taxon>Hyphomonadales</taxon>
        <taxon>Hyphomonadaceae</taxon>
        <taxon>Hirschia</taxon>
    </lineage>
</organism>
<dbReference type="GO" id="GO:0016743">
    <property type="term" value="F:carboxyl- or carbamoyltransferase activity"/>
    <property type="evidence" value="ECO:0007669"/>
    <property type="project" value="UniProtKB-UniRule"/>
</dbReference>
<dbReference type="Pfam" id="PF03255">
    <property type="entry name" value="ACCA"/>
    <property type="match status" value="1"/>
</dbReference>
<dbReference type="PRINTS" id="PR01069">
    <property type="entry name" value="ACCCTRFRASEA"/>
</dbReference>
<feature type="domain" description="CoA carboxyltransferase C-terminal" evidence="11">
    <location>
        <begin position="34"/>
        <end position="295"/>
    </location>
</feature>
<comment type="function">
    <text evidence="10">Component of the acetyl coenzyme A carboxylase (ACC) complex. First, biotin carboxylase catalyzes the carboxylation of biotin on its carrier protein (BCCP) and then the CO(2) group is transferred by the carboxyltransferase to acetyl-CoA to form malonyl-CoA.</text>
</comment>
<dbReference type="PANTHER" id="PTHR42853">
    <property type="entry name" value="ACETYL-COENZYME A CARBOXYLASE CARBOXYL TRANSFERASE SUBUNIT ALPHA"/>
    <property type="match status" value="1"/>
</dbReference>
<keyword evidence="7 10" id="KW-0443">Lipid metabolism</keyword>
<keyword evidence="6 10" id="KW-0067">ATP-binding</keyword>
<dbReference type="eggNOG" id="COG0825">
    <property type="taxonomic scope" value="Bacteria"/>
</dbReference>
<keyword evidence="2 10" id="KW-0444">Lipid biosynthesis</keyword>
<evidence type="ECO:0000256" key="8">
    <source>
        <dbReference type="ARBA" id="ARBA00023160"/>
    </source>
</evidence>
<evidence type="ECO:0000256" key="10">
    <source>
        <dbReference type="HAMAP-Rule" id="MF_00823"/>
    </source>
</evidence>
<dbReference type="NCBIfam" id="NF004344">
    <property type="entry name" value="PRK05724.1"/>
    <property type="match status" value="1"/>
</dbReference>
<dbReference type="GO" id="GO:0006633">
    <property type="term" value="P:fatty acid biosynthetic process"/>
    <property type="evidence" value="ECO:0007669"/>
    <property type="project" value="UniProtKB-KW"/>
</dbReference>
<keyword evidence="8 10" id="KW-0275">Fatty acid biosynthesis</keyword>
<protein>
    <recommendedName>
        <fullName evidence="10">Acetyl-coenzyme A carboxylase carboxyl transferase subunit alpha</fullName>
        <shortName evidence="10">ACCase subunit alpha</shortName>
        <shortName evidence="10">Acetyl-CoA carboxylase carboxyltransferase subunit alpha</shortName>
        <ecNumber evidence="10">2.1.3.15</ecNumber>
    </recommendedName>
</protein>
<dbReference type="GO" id="GO:2001295">
    <property type="term" value="P:malonyl-CoA biosynthetic process"/>
    <property type="evidence" value="ECO:0007669"/>
    <property type="project" value="UniProtKB-UniRule"/>
</dbReference>
<dbReference type="GO" id="GO:0003989">
    <property type="term" value="F:acetyl-CoA carboxylase activity"/>
    <property type="evidence" value="ECO:0007669"/>
    <property type="project" value="InterPro"/>
</dbReference>
<evidence type="ECO:0000313" key="13">
    <source>
        <dbReference type="Proteomes" id="UP000002745"/>
    </source>
</evidence>
<dbReference type="GO" id="GO:0009317">
    <property type="term" value="C:acetyl-CoA carboxylase complex"/>
    <property type="evidence" value="ECO:0007669"/>
    <property type="project" value="InterPro"/>
</dbReference>
<dbReference type="KEGG" id="hba:Hbal_0791"/>
<comment type="subcellular location">
    <subcellularLocation>
        <location evidence="10">Cytoplasm</location>
    </subcellularLocation>
</comment>
<proteinExistence type="inferred from homology"/>
<comment type="catalytic activity">
    <reaction evidence="9 10">
        <text>N(6)-carboxybiotinyl-L-lysyl-[protein] + acetyl-CoA = N(6)-biotinyl-L-lysyl-[protein] + malonyl-CoA</text>
        <dbReference type="Rhea" id="RHEA:54728"/>
        <dbReference type="Rhea" id="RHEA-COMP:10505"/>
        <dbReference type="Rhea" id="RHEA-COMP:10506"/>
        <dbReference type="ChEBI" id="CHEBI:57288"/>
        <dbReference type="ChEBI" id="CHEBI:57384"/>
        <dbReference type="ChEBI" id="CHEBI:83144"/>
        <dbReference type="ChEBI" id="CHEBI:83145"/>
        <dbReference type="EC" id="2.1.3.15"/>
    </reaction>
</comment>
<accession>C6XPW8</accession>
<dbReference type="InterPro" id="IPR029045">
    <property type="entry name" value="ClpP/crotonase-like_dom_sf"/>
</dbReference>
<keyword evidence="13" id="KW-1185">Reference proteome</keyword>
<evidence type="ECO:0000256" key="6">
    <source>
        <dbReference type="ARBA" id="ARBA00022840"/>
    </source>
</evidence>
<sequence length="321" mass="35481">MSTPSTFLDFEKPLAEMEKKIAELEAAAAEGGASIEEEVQKLREKSDKQLRDIYTSLGPWQKAQVSRHPERPHFFDYVENLFTDWVELAGDRKFMNDEALVGGLARFKGTPVMVVGHVKGRTTEERIKHNFGMARPEGYRKTYRLYELAERFNLPVIALIDTAGAYPGRGGEERGQAEAIAKSIEKGLTLNTPLISIITGEGGSGGAVALASGNKVFMLEHSIYTVISPEGAASILFRDAARAKDAAEAMKITAADLEKMKIVDAVVEEPIGGAHRAPQDVYTRVSDLLDRSLDELKDLSPEALRKQRKDRFYKIGREGLN</sequence>
<dbReference type="HAMAP" id="MF_00823">
    <property type="entry name" value="AcetylCoA_CT_alpha"/>
    <property type="match status" value="1"/>
</dbReference>
<keyword evidence="10" id="KW-0963">Cytoplasm</keyword>
<evidence type="ECO:0000256" key="3">
    <source>
        <dbReference type="ARBA" id="ARBA00022679"/>
    </source>
</evidence>
<comment type="pathway">
    <text evidence="1 10">Lipid metabolism; malonyl-CoA biosynthesis; malonyl-CoA from acetyl-CoA: step 1/1.</text>
</comment>
<keyword evidence="12" id="KW-0436">Ligase</keyword>
<dbReference type="UniPathway" id="UPA00655">
    <property type="reaction ID" value="UER00711"/>
</dbReference>
<dbReference type="Gene3D" id="3.90.226.10">
    <property type="entry name" value="2-enoyl-CoA Hydratase, Chain A, domain 1"/>
    <property type="match status" value="1"/>
</dbReference>
<dbReference type="AlphaFoldDB" id="C6XPW8"/>
<dbReference type="GO" id="GO:0005524">
    <property type="term" value="F:ATP binding"/>
    <property type="evidence" value="ECO:0007669"/>
    <property type="project" value="UniProtKB-KW"/>
</dbReference>
<dbReference type="EMBL" id="CP001678">
    <property type="protein sequence ID" value="ACT58485.1"/>
    <property type="molecule type" value="Genomic_DNA"/>
</dbReference>
<dbReference type="HOGENOM" id="CLU_015486_0_2_5"/>
<name>C6XPW8_HIRBI</name>
<dbReference type="NCBIfam" id="NF041504">
    <property type="entry name" value="AccA_sub"/>
    <property type="match status" value="1"/>
</dbReference>
<evidence type="ECO:0000256" key="2">
    <source>
        <dbReference type="ARBA" id="ARBA00022516"/>
    </source>
</evidence>
<dbReference type="Proteomes" id="UP000002745">
    <property type="component" value="Chromosome"/>
</dbReference>
<dbReference type="InterPro" id="IPR011763">
    <property type="entry name" value="COA_CT_C"/>
</dbReference>
<dbReference type="EC" id="2.1.3.15" evidence="10"/>